<feature type="region of interest" description="Disordered" evidence="1">
    <location>
        <begin position="145"/>
        <end position="170"/>
    </location>
</feature>
<dbReference type="eggNOG" id="ENOG5031DFQ">
    <property type="taxonomic scope" value="Bacteria"/>
</dbReference>
<gene>
    <name evidence="2" type="ordered locus">Hoch_0269</name>
</gene>
<sequence length="266" mass="28287">MSLDALLCLYAVVGAGCVLAAHHAQRSQRLRGAHATRAATRAIDAALLGLLWPLYGPLLLLRERDGEGGAHVEDSAVPDTSEVTFLSALRRARHTPLGAVLPDEATAQALARRLRVAAAKVREIDALLAQPAFDEEAAARRLRTLREREDQRRGASAAAGGTADPAPSAPLSLSTAALRLQNIRRLRALRHRFASELDDVGELLIQLTTQAEVLRLAGPASPSAGAAGAPWGDEDAGELVRELVSRVEGLDEMLDDDPHLLDARAS</sequence>
<dbReference type="AlphaFoldDB" id="D0LHP8"/>
<dbReference type="Proteomes" id="UP000001880">
    <property type="component" value="Chromosome"/>
</dbReference>
<feature type="compositionally biased region" description="Low complexity" evidence="1">
    <location>
        <begin position="154"/>
        <end position="170"/>
    </location>
</feature>
<name>D0LHP8_HALO1</name>
<dbReference type="STRING" id="502025.Hoch_0269"/>
<dbReference type="HOGENOM" id="CLU_1044967_0_0_7"/>
<keyword evidence="3" id="KW-1185">Reference proteome</keyword>
<dbReference type="EMBL" id="CP001804">
    <property type="protein sequence ID" value="ACY12910.1"/>
    <property type="molecule type" value="Genomic_DNA"/>
</dbReference>
<accession>D0LHP8</accession>
<evidence type="ECO:0000313" key="3">
    <source>
        <dbReference type="Proteomes" id="UP000001880"/>
    </source>
</evidence>
<reference evidence="2 3" key="1">
    <citation type="journal article" date="2010" name="Stand. Genomic Sci.">
        <title>Complete genome sequence of Haliangium ochraceum type strain (SMP-2).</title>
        <authorList>
            <consortium name="US DOE Joint Genome Institute (JGI-PGF)"/>
            <person name="Ivanova N."/>
            <person name="Daum C."/>
            <person name="Lang E."/>
            <person name="Abt B."/>
            <person name="Kopitz M."/>
            <person name="Saunders E."/>
            <person name="Lapidus A."/>
            <person name="Lucas S."/>
            <person name="Glavina Del Rio T."/>
            <person name="Nolan M."/>
            <person name="Tice H."/>
            <person name="Copeland A."/>
            <person name="Cheng J.F."/>
            <person name="Chen F."/>
            <person name="Bruce D."/>
            <person name="Goodwin L."/>
            <person name="Pitluck S."/>
            <person name="Mavromatis K."/>
            <person name="Pati A."/>
            <person name="Mikhailova N."/>
            <person name="Chen A."/>
            <person name="Palaniappan K."/>
            <person name="Land M."/>
            <person name="Hauser L."/>
            <person name="Chang Y.J."/>
            <person name="Jeffries C.D."/>
            <person name="Detter J.C."/>
            <person name="Brettin T."/>
            <person name="Rohde M."/>
            <person name="Goker M."/>
            <person name="Bristow J."/>
            <person name="Markowitz V."/>
            <person name="Eisen J.A."/>
            <person name="Hugenholtz P."/>
            <person name="Kyrpides N.C."/>
            <person name="Klenk H.P."/>
        </authorList>
    </citation>
    <scope>NUCLEOTIDE SEQUENCE [LARGE SCALE GENOMIC DNA]</scope>
    <source>
        <strain evidence="3">DSM 14365 / CIP 107738 / JCM 11303 / AJ 13395 / SMP-2</strain>
    </source>
</reference>
<proteinExistence type="predicted"/>
<evidence type="ECO:0000313" key="2">
    <source>
        <dbReference type="EMBL" id="ACY12910.1"/>
    </source>
</evidence>
<protein>
    <submittedName>
        <fullName evidence="2">Uncharacterized protein</fullName>
    </submittedName>
</protein>
<dbReference type="KEGG" id="hoh:Hoch_0269"/>
<evidence type="ECO:0000256" key="1">
    <source>
        <dbReference type="SAM" id="MobiDB-lite"/>
    </source>
</evidence>
<dbReference type="RefSeq" id="WP_012825537.1">
    <property type="nucleotide sequence ID" value="NC_013440.1"/>
</dbReference>
<organism evidence="2 3">
    <name type="scientific">Haliangium ochraceum (strain DSM 14365 / JCM 11303 / SMP-2)</name>
    <dbReference type="NCBI Taxonomy" id="502025"/>
    <lineage>
        <taxon>Bacteria</taxon>
        <taxon>Pseudomonadati</taxon>
        <taxon>Myxococcota</taxon>
        <taxon>Polyangia</taxon>
        <taxon>Haliangiales</taxon>
        <taxon>Kofleriaceae</taxon>
        <taxon>Haliangium</taxon>
    </lineage>
</organism>